<reference evidence="12 13" key="1">
    <citation type="submission" date="2013-05" db="EMBL/GenBank/DDBJ databases">
        <title>Draft genome of the parasitic nematode Anyclostoma ceylanicum.</title>
        <authorList>
            <person name="Mitreva M."/>
        </authorList>
    </citation>
    <scope>NUCLEOTIDE SEQUENCE [LARGE SCALE GENOMIC DNA]</scope>
</reference>
<feature type="active site" description="Proton acceptor" evidence="8">
    <location>
        <position position="20"/>
    </location>
</feature>
<evidence type="ECO:0000256" key="7">
    <source>
        <dbReference type="ARBA" id="ARBA00048679"/>
    </source>
</evidence>
<feature type="binding site" evidence="9">
    <location>
        <position position="38"/>
    </location>
    <ligand>
        <name>ATP</name>
        <dbReference type="ChEBI" id="CHEBI:30616"/>
    </ligand>
</feature>
<evidence type="ECO:0000259" key="11">
    <source>
        <dbReference type="PROSITE" id="PS50011"/>
    </source>
</evidence>
<evidence type="ECO:0000256" key="10">
    <source>
        <dbReference type="PIRSR" id="PIRSR630616-3"/>
    </source>
</evidence>
<dbReference type="InterPro" id="IPR008271">
    <property type="entry name" value="Ser/Thr_kinase_AS"/>
</dbReference>
<keyword evidence="13" id="KW-1185">Reference proteome</keyword>
<evidence type="ECO:0000313" key="13">
    <source>
        <dbReference type="Proteomes" id="UP000054495"/>
    </source>
</evidence>
<dbReference type="Gene3D" id="1.10.510.10">
    <property type="entry name" value="Transferase(Phosphotransferase) domain 1"/>
    <property type="match status" value="1"/>
</dbReference>
<dbReference type="Proteomes" id="UP000054495">
    <property type="component" value="Unassembled WGS sequence"/>
</dbReference>
<organism evidence="12 13">
    <name type="scientific">Ancylostoma ceylanicum</name>
    <dbReference type="NCBI Taxonomy" id="53326"/>
    <lineage>
        <taxon>Eukaryota</taxon>
        <taxon>Metazoa</taxon>
        <taxon>Ecdysozoa</taxon>
        <taxon>Nematoda</taxon>
        <taxon>Chromadorea</taxon>
        <taxon>Rhabditida</taxon>
        <taxon>Rhabditina</taxon>
        <taxon>Rhabditomorpha</taxon>
        <taxon>Strongyloidea</taxon>
        <taxon>Ancylostomatidae</taxon>
        <taxon>Ancylostomatinae</taxon>
        <taxon>Ancylostoma</taxon>
    </lineage>
</organism>
<dbReference type="InterPro" id="IPR011009">
    <property type="entry name" value="Kinase-like_dom_sf"/>
</dbReference>
<feature type="binding site" evidence="9">
    <location>
        <begin position="24"/>
        <end position="25"/>
    </location>
    <ligand>
        <name>ATP</name>
        <dbReference type="ChEBI" id="CHEBI:30616"/>
    </ligand>
</feature>
<feature type="domain" description="Protein kinase" evidence="11">
    <location>
        <begin position="1"/>
        <end position="174"/>
    </location>
</feature>
<name>A0A0D6M9Y6_9BILA</name>
<feature type="non-terminal residue" evidence="12">
    <location>
        <position position="176"/>
    </location>
</feature>
<evidence type="ECO:0000313" key="12">
    <source>
        <dbReference type="EMBL" id="EPB79271.1"/>
    </source>
</evidence>
<evidence type="ECO:0000256" key="4">
    <source>
        <dbReference type="ARBA" id="ARBA00022777"/>
    </source>
</evidence>
<dbReference type="InterPro" id="IPR000719">
    <property type="entry name" value="Prot_kinase_dom"/>
</dbReference>
<dbReference type="SUPFAM" id="SSF56112">
    <property type="entry name" value="Protein kinase-like (PK-like)"/>
    <property type="match status" value="1"/>
</dbReference>
<evidence type="ECO:0000256" key="1">
    <source>
        <dbReference type="ARBA" id="ARBA00022527"/>
    </source>
</evidence>
<protein>
    <recommendedName>
        <fullName evidence="11">Protein kinase domain-containing protein</fullName>
    </recommendedName>
</protein>
<dbReference type="GO" id="GO:0004674">
    <property type="term" value="F:protein serine/threonine kinase activity"/>
    <property type="evidence" value="ECO:0007669"/>
    <property type="project" value="UniProtKB-KW"/>
</dbReference>
<sequence length="176" mass="20182">MFQMADALNYCHTKNVIHRDIKPENLLIGDEGQLKIADFGWSVHAPTKKCCIVCVVPYETLLTSVTFILFRRLTMCGTLDYLPPEMVAGEEHRELVSLLMYGPLACYAMNSLSVHPHSNTMILRIHILQFATYGFFVRYTFPPYVSSGARDLINKLLQREPEERLSLTEVRPWVCV</sequence>
<gene>
    <name evidence="12" type="ORF">ANCCEY_01564</name>
</gene>
<accession>A0A0D6M9Y6</accession>
<keyword evidence="3 9" id="KW-0547">Nucleotide-binding</keyword>
<evidence type="ECO:0000256" key="6">
    <source>
        <dbReference type="ARBA" id="ARBA00047899"/>
    </source>
</evidence>
<keyword evidence="4" id="KW-0418">Kinase</keyword>
<dbReference type="EMBL" id="KE124796">
    <property type="protein sequence ID" value="EPB79271.1"/>
    <property type="molecule type" value="Genomic_DNA"/>
</dbReference>
<dbReference type="PANTHER" id="PTHR24350">
    <property type="entry name" value="SERINE/THREONINE-PROTEIN KINASE IAL-RELATED"/>
    <property type="match status" value="1"/>
</dbReference>
<feature type="cross-link" description="Glycyl lysine isopeptide (Lys-Gly) (interchain with G-Cter in SUMO2)" evidence="10">
    <location>
        <position position="22"/>
    </location>
</feature>
<evidence type="ECO:0000256" key="2">
    <source>
        <dbReference type="ARBA" id="ARBA00022679"/>
    </source>
</evidence>
<keyword evidence="5 9" id="KW-0067">ATP-binding</keyword>
<dbReference type="AlphaFoldDB" id="A0A0D6M9Y6"/>
<comment type="catalytic activity">
    <reaction evidence="6">
        <text>L-threonyl-[protein] + ATP = O-phospho-L-threonyl-[protein] + ADP + H(+)</text>
        <dbReference type="Rhea" id="RHEA:46608"/>
        <dbReference type="Rhea" id="RHEA-COMP:11060"/>
        <dbReference type="Rhea" id="RHEA-COMP:11605"/>
        <dbReference type="ChEBI" id="CHEBI:15378"/>
        <dbReference type="ChEBI" id="CHEBI:30013"/>
        <dbReference type="ChEBI" id="CHEBI:30616"/>
        <dbReference type="ChEBI" id="CHEBI:61977"/>
        <dbReference type="ChEBI" id="CHEBI:456216"/>
        <dbReference type="EC" id="2.7.11.1"/>
    </reaction>
</comment>
<evidence type="ECO:0000256" key="5">
    <source>
        <dbReference type="ARBA" id="ARBA00022840"/>
    </source>
</evidence>
<evidence type="ECO:0000256" key="9">
    <source>
        <dbReference type="PIRSR" id="PIRSR630616-2"/>
    </source>
</evidence>
<dbReference type="Pfam" id="PF00069">
    <property type="entry name" value="Pkinase"/>
    <property type="match status" value="1"/>
</dbReference>
<keyword evidence="1" id="KW-0723">Serine/threonine-protein kinase</keyword>
<dbReference type="GO" id="GO:0005524">
    <property type="term" value="F:ATP binding"/>
    <property type="evidence" value="ECO:0007669"/>
    <property type="project" value="UniProtKB-KW"/>
</dbReference>
<keyword evidence="2" id="KW-0808">Transferase</keyword>
<proteinExistence type="predicted"/>
<dbReference type="InterPro" id="IPR030616">
    <property type="entry name" value="Aur-like"/>
</dbReference>
<dbReference type="SMART" id="SM00220">
    <property type="entry name" value="S_TKc"/>
    <property type="match status" value="1"/>
</dbReference>
<evidence type="ECO:0000256" key="3">
    <source>
        <dbReference type="ARBA" id="ARBA00022741"/>
    </source>
</evidence>
<dbReference type="PROSITE" id="PS50011">
    <property type="entry name" value="PROTEIN_KINASE_DOM"/>
    <property type="match status" value="1"/>
</dbReference>
<evidence type="ECO:0000256" key="8">
    <source>
        <dbReference type="PIRSR" id="PIRSR630616-1"/>
    </source>
</evidence>
<dbReference type="PROSITE" id="PS00108">
    <property type="entry name" value="PROTEIN_KINASE_ST"/>
    <property type="match status" value="1"/>
</dbReference>
<comment type="catalytic activity">
    <reaction evidence="7">
        <text>L-seryl-[protein] + ATP = O-phospho-L-seryl-[protein] + ADP + H(+)</text>
        <dbReference type="Rhea" id="RHEA:17989"/>
        <dbReference type="Rhea" id="RHEA-COMP:9863"/>
        <dbReference type="Rhea" id="RHEA-COMP:11604"/>
        <dbReference type="ChEBI" id="CHEBI:15378"/>
        <dbReference type="ChEBI" id="CHEBI:29999"/>
        <dbReference type="ChEBI" id="CHEBI:30616"/>
        <dbReference type="ChEBI" id="CHEBI:83421"/>
        <dbReference type="ChEBI" id="CHEBI:456216"/>
        <dbReference type="EC" id="2.7.11.1"/>
    </reaction>
</comment>